<organism evidence="2">
    <name type="scientific">marine metagenome</name>
    <dbReference type="NCBI Taxonomy" id="408172"/>
    <lineage>
        <taxon>unclassified sequences</taxon>
        <taxon>metagenomes</taxon>
        <taxon>ecological metagenomes</taxon>
    </lineage>
</organism>
<gene>
    <name evidence="2" type="ORF">METZ01_LOCUS223309</name>
</gene>
<proteinExistence type="predicted"/>
<name>A0A382G6Q1_9ZZZZ</name>
<dbReference type="PANTHER" id="PTHR30024:SF48">
    <property type="entry name" value="ABC TRANSPORTER SUBSTRATE-BINDING PROTEIN"/>
    <property type="match status" value="1"/>
</dbReference>
<dbReference type="Gene3D" id="3.40.190.10">
    <property type="entry name" value="Periplasmic binding protein-like II"/>
    <property type="match status" value="2"/>
</dbReference>
<evidence type="ECO:0000259" key="1">
    <source>
        <dbReference type="Pfam" id="PF09084"/>
    </source>
</evidence>
<sequence length="284" mass="31333">MSSLSNRCKYAFFAIVTLATASFWTFPANSTTQNELNIRLGVLKFGTVNWELDVIKHHELDKHSGLTLDVVGLANKDATSIALNAGDVDMIVTDWIWVSRQRDAGADFTFVPYSEAAGSVMVHPDTGIEHLADLQGKRIGVAGSPIDKSWLLLRAYSLKTIGEDLGKIAKPAYAAPPLLNEKFKQGEFDAVLNYWNYTARLRAANMTELIRVQDLLPSLGVPGRLPLIGYVFSQSWAEENIQAVSAFFKASSEARAIMLQSDDEWNRLKPLTKATDEATLAALR</sequence>
<dbReference type="EMBL" id="UINC01053665">
    <property type="protein sequence ID" value="SVB70455.1"/>
    <property type="molecule type" value="Genomic_DNA"/>
</dbReference>
<reference evidence="2" key="1">
    <citation type="submission" date="2018-05" db="EMBL/GenBank/DDBJ databases">
        <authorList>
            <person name="Lanie J.A."/>
            <person name="Ng W.-L."/>
            <person name="Kazmierczak K.M."/>
            <person name="Andrzejewski T.M."/>
            <person name="Davidsen T.M."/>
            <person name="Wayne K.J."/>
            <person name="Tettelin H."/>
            <person name="Glass J.I."/>
            <person name="Rusch D."/>
            <person name="Podicherti R."/>
            <person name="Tsui H.-C.T."/>
            <person name="Winkler M.E."/>
        </authorList>
    </citation>
    <scope>NUCLEOTIDE SEQUENCE</scope>
</reference>
<feature type="non-terminal residue" evidence="2">
    <location>
        <position position="284"/>
    </location>
</feature>
<protein>
    <recommendedName>
        <fullName evidence="1">SsuA/THI5-like domain-containing protein</fullName>
    </recommendedName>
</protein>
<dbReference type="InterPro" id="IPR015168">
    <property type="entry name" value="SsuA/THI5"/>
</dbReference>
<dbReference type="AlphaFoldDB" id="A0A382G6Q1"/>
<dbReference type="Pfam" id="PF09084">
    <property type="entry name" value="NMT1"/>
    <property type="match status" value="1"/>
</dbReference>
<feature type="domain" description="SsuA/THI5-like" evidence="1">
    <location>
        <begin position="63"/>
        <end position="263"/>
    </location>
</feature>
<dbReference type="SUPFAM" id="SSF53850">
    <property type="entry name" value="Periplasmic binding protein-like II"/>
    <property type="match status" value="1"/>
</dbReference>
<accession>A0A382G6Q1</accession>
<dbReference type="PANTHER" id="PTHR30024">
    <property type="entry name" value="ALIPHATIC SULFONATES-BINDING PROTEIN-RELATED"/>
    <property type="match status" value="1"/>
</dbReference>
<evidence type="ECO:0000313" key="2">
    <source>
        <dbReference type="EMBL" id="SVB70455.1"/>
    </source>
</evidence>